<reference evidence="2 3" key="1">
    <citation type="journal article" date="2022" name="Nat. Ecol. Evol.">
        <title>A masculinizing supergene underlies an exaggerated male reproductive morph in a spider.</title>
        <authorList>
            <person name="Hendrickx F."/>
            <person name="De Corte Z."/>
            <person name="Sonet G."/>
            <person name="Van Belleghem S.M."/>
            <person name="Kostlbacher S."/>
            <person name="Vangestel C."/>
        </authorList>
    </citation>
    <scope>NUCLEOTIDE SEQUENCE [LARGE SCALE GENOMIC DNA]</scope>
    <source>
        <strain evidence="2">W744_W776</strain>
    </source>
</reference>
<dbReference type="InterPro" id="IPR049012">
    <property type="entry name" value="Mutator_transp_dom"/>
</dbReference>
<dbReference type="EMBL" id="JAFNEN010000713">
    <property type="protein sequence ID" value="KAG8178160.1"/>
    <property type="molecule type" value="Genomic_DNA"/>
</dbReference>
<dbReference type="AlphaFoldDB" id="A0AAV6U3R3"/>
<accession>A0AAV6U3R3</accession>
<keyword evidence="3" id="KW-1185">Reference proteome</keyword>
<protein>
    <recommendedName>
        <fullName evidence="1">Mutator-like transposase domain-containing protein</fullName>
    </recommendedName>
</protein>
<evidence type="ECO:0000313" key="2">
    <source>
        <dbReference type="EMBL" id="KAG8178160.1"/>
    </source>
</evidence>
<evidence type="ECO:0000259" key="1">
    <source>
        <dbReference type="Pfam" id="PF20700"/>
    </source>
</evidence>
<dbReference type="Pfam" id="PF20700">
    <property type="entry name" value="Mutator"/>
    <property type="match status" value="1"/>
</dbReference>
<gene>
    <name evidence="2" type="ORF">JTE90_006299</name>
</gene>
<proteinExistence type="predicted"/>
<evidence type="ECO:0000313" key="3">
    <source>
        <dbReference type="Proteomes" id="UP000827092"/>
    </source>
</evidence>
<dbReference type="Proteomes" id="UP000827092">
    <property type="component" value="Unassembled WGS sequence"/>
</dbReference>
<name>A0AAV6U3R3_9ARAC</name>
<sequence>MCNLMKTVWTVPPGAENSINTEAVIAIMSIGGGYSNLREMFSAMDLPTMFRSTYTYSNEHAEVCAAWKIAASKSMEEAAAEEKRLAIERGDVDVEGVPYFAVVADGSWAKRSYKTNYSSLSGMVSSLICFLC</sequence>
<feature type="domain" description="Mutator-like transposase" evidence="1">
    <location>
        <begin position="17"/>
        <end position="125"/>
    </location>
</feature>
<organism evidence="2 3">
    <name type="scientific">Oedothorax gibbosus</name>
    <dbReference type="NCBI Taxonomy" id="931172"/>
    <lineage>
        <taxon>Eukaryota</taxon>
        <taxon>Metazoa</taxon>
        <taxon>Ecdysozoa</taxon>
        <taxon>Arthropoda</taxon>
        <taxon>Chelicerata</taxon>
        <taxon>Arachnida</taxon>
        <taxon>Araneae</taxon>
        <taxon>Araneomorphae</taxon>
        <taxon>Entelegynae</taxon>
        <taxon>Araneoidea</taxon>
        <taxon>Linyphiidae</taxon>
        <taxon>Erigoninae</taxon>
        <taxon>Oedothorax</taxon>
    </lineage>
</organism>
<comment type="caution">
    <text evidence="2">The sequence shown here is derived from an EMBL/GenBank/DDBJ whole genome shotgun (WGS) entry which is preliminary data.</text>
</comment>